<sequence>MPARTAAPFDLESLKTALPKIFDQVQNTTANHQKNYIALYKLQSDAANIKQAVQRGKSDKLIGEKAFESAFVDMLLRVLPLKKGTPVADRSIKFMTGYAKFITEKDLEERQKNGLDEEDDTTSERFLSYLLNFLLDGCNAKDKIVRFRVCQCIADTIVHFGSIDEDLYARLRATLLDRLRDKEATIRTQAAAALSKLSFTEDLDELDEDDTPILEVVLDALAYDTSPDVRKAIIQNLPPGPAILPPILERSRDVDGGIRKLVYSSILEKFCLPPDEASTGTIGFTHPKALSIAQREMIVRNGLGDREASVKAAAAQLLGHWVDVVRNDGSKKEDRDARGNVKKEVSEETIEDLLAFLGLFDLAEGKVADDALSSVFETRIDIYEHLEFPEEYWSELTPERAFLARAFIDKCVAKNDRNKVDSTLPVTTAMAFRIQDAYNALVQQIHDDEALMQDPEADEDEEAHAAREDARLDRELTIGELLKLGVNLDYGDEIGRRKMTQLVRGMLAQDVLPEPLLQNALDVLRVLTPDEKDLIRVVVEVVHELRDPVDEDGEEKGDVTADPDESMTELGSPKKQPRIPQPPKPVSEMTPEEKARADAVDLRCLALCIGMLERVNGTFEDNVTLEGILTELIVPSVKRREMALREKGLISLGLCCLIARRMALSSFQLFLSQVSSAPEVIKVRVLQIIFDILMVHEGVFLSADNPNGEKIIEFLLQLLGSEESDRVQALLCVGISKLMLAGMVADERVLSTLVLVYISPETAENQELRQCLSYFFPVYAYSSAANQDRMRKIFIPLYEQLTKAYAEWDGDDMVSPAQIAFMFVDWTDPVHASQAVKGLRKGAEKDPIHIHFAQDILKALFSADYDKEERKVLIQMLGKLTLPDEVDDDKVRVLKLLINNLRTRRPPRDTTAKNALAKFDAAIAKKYEKQLENFSDEELRKLEELKDLFEFLDDIIPLEDDEDEPPKKGRKRRSMSVATETTTASTATDRSPPPSPRGKGKAKRRRLSQSDDESDDDDNDDNRTEASRASPAATPVPTRAMPKRNAAEKSKKATHKAFEPIVISSDDEDDDEDDEDEDNEATPVAKSRANGARRPPPPPPRSSRLKQEAQIDEDIDDMLDDDAGNVTKDSIMDSSEDEEEDEVDNIL</sequence>
<evidence type="ECO:0000313" key="10">
    <source>
        <dbReference type="EMBL" id="RPD55613.1"/>
    </source>
</evidence>
<protein>
    <submittedName>
        <fullName evidence="10">ARM repeat-containing protein</fullName>
    </submittedName>
</protein>
<dbReference type="PANTHER" id="PTHR14418">
    <property type="entry name" value="CONDENSIN COMPLEX SUBUNIT 3-RELATED"/>
    <property type="match status" value="1"/>
</dbReference>
<evidence type="ECO:0000256" key="6">
    <source>
        <dbReference type="ARBA" id="ARBA00023067"/>
    </source>
</evidence>
<evidence type="ECO:0000313" key="11">
    <source>
        <dbReference type="Proteomes" id="UP000313359"/>
    </source>
</evidence>
<feature type="compositionally biased region" description="Acidic residues" evidence="8">
    <location>
        <begin position="1134"/>
        <end position="1147"/>
    </location>
</feature>
<dbReference type="Proteomes" id="UP000313359">
    <property type="component" value="Unassembled WGS sequence"/>
</dbReference>
<dbReference type="GO" id="GO:0051301">
    <property type="term" value="P:cell division"/>
    <property type="evidence" value="ECO:0007669"/>
    <property type="project" value="UniProtKB-KW"/>
</dbReference>
<evidence type="ECO:0000259" key="9">
    <source>
        <dbReference type="Pfam" id="PF12719"/>
    </source>
</evidence>
<evidence type="ECO:0000256" key="7">
    <source>
        <dbReference type="ARBA" id="ARBA00023306"/>
    </source>
</evidence>
<evidence type="ECO:0000256" key="2">
    <source>
        <dbReference type="ARBA" id="ARBA00006533"/>
    </source>
</evidence>
<comment type="subcellular location">
    <subcellularLocation>
        <location evidence="1">Chromosome</location>
    </subcellularLocation>
</comment>
<dbReference type="OrthoDB" id="27187at2759"/>
<evidence type="ECO:0000256" key="5">
    <source>
        <dbReference type="ARBA" id="ARBA00022776"/>
    </source>
</evidence>
<gene>
    <name evidence="10" type="ORF">L227DRAFT_579583</name>
</gene>
<feature type="compositionally biased region" description="Acidic residues" evidence="8">
    <location>
        <begin position="1010"/>
        <end position="1020"/>
    </location>
</feature>
<accession>A0A5C2RV93</accession>
<feature type="domain" description="Nuclear condensin complex subunit 3 C-terminal" evidence="9">
    <location>
        <begin position="603"/>
        <end position="882"/>
    </location>
</feature>
<dbReference type="PANTHER" id="PTHR14418:SF5">
    <property type="entry name" value="CONDENSIN COMPLEX SUBUNIT 3"/>
    <property type="match status" value="1"/>
</dbReference>
<dbReference type="InterPro" id="IPR025977">
    <property type="entry name" value="Cnd3_C"/>
</dbReference>
<dbReference type="GO" id="GO:0007076">
    <property type="term" value="P:mitotic chromosome condensation"/>
    <property type="evidence" value="ECO:0007669"/>
    <property type="project" value="InterPro"/>
</dbReference>
<feature type="compositionally biased region" description="Low complexity" evidence="8">
    <location>
        <begin position="976"/>
        <end position="990"/>
    </location>
</feature>
<reference evidence="10" key="1">
    <citation type="journal article" date="2018" name="Genome Biol. Evol.">
        <title>Genomics and development of Lentinus tigrinus, a white-rot wood-decaying mushroom with dimorphic fruiting bodies.</title>
        <authorList>
            <person name="Wu B."/>
            <person name="Xu Z."/>
            <person name="Knudson A."/>
            <person name="Carlson A."/>
            <person name="Chen N."/>
            <person name="Kovaka S."/>
            <person name="LaButti K."/>
            <person name="Lipzen A."/>
            <person name="Pennachio C."/>
            <person name="Riley R."/>
            <person name="Schakwitz W."/>
            <person name="Umezawa K."/>
            <person name="Ohm R.A."/>
            <person name="Grigoriev I.V."/>
            <person name="Nagy L.G."/>
            <person name="Gibbons J."/>
            <person name="Hibbett D."/>
        </authorList>
    </citation>
    <scope>NUCLEOTIDE SEQUENCE [LARGE SCALE GENOMIC DNA]</scope>
    <source>
        <strain evidence="10">ALCF2SS1-6</strain>
    </source>
</reference>
<organism evidence="10 11">
    <name type="scientific">Lentinus tigrinus ALCF2SS1-6</name>
    <dbReference type="NCBI Taxonomy" id="1328759"/>
    <lineage>
        <taxon>Eukaryota</taxon>
        <taxon>Fungi</taxon>
        <taxon>Dikarya</taxon>
        <taxon>Basidiomycota</taxon>
        <taxon>Agaricomycotina</taxon>
        <taxon>Agaricomycetes</taxon>
        <taxon>Polyporales</taxon>
        <taxon>Polyporaceae</taxon>
        <taxon>Lentinus</taxon>
    </lineage>
</organism>
<keyword evidence="6" id="KW-0226">DNA condensation</keyword>
<dbReference type="InterPro" id="IPR011989">
    <property type="entry name" value="ARM-like"/>
</dbReference>
<evidence type="ECO:0000256" key="8">
    <source>
        <dbReference type="SAM" id="MobiDB-lite"/>
    </source>
</evidence>
<feature type="compositionally biased region" description="Acidic residues" evidence="8">
    <location>
        <begin position="549"/>
        <end position="567"/>
    </location>
</feature>
<feature type="compositionally biased region" description="Acidic residues" evidence="8">
    <location>
        <begin position="1110"/>
        <end position="1123"/>
    </location>
</feature>
<name>A0A5C2RV93_9APHY</name>
<dbReference type="EMBL" id="ML122294">
    <property type="protein sequence ID" value="RPD55613.1"/>
    <property type="molecule type" value="Genomic_DNA"/>
</dbReference>
<keyword evidence="4" id="KW-0132">Cell division</keyword>
<keyword evidence="7" id="KW-0131">Cell cycle</keyword>
<dbReference type="GO" id="GO:0000796">
    <property type="term" value="C:condensin complex"/>
    <property type="evidence" value="ECO:0007669"/>
    <property type="project" value="InterPro"/>
</dbReference>
<keyword evidence="11" id="KW-1185">Reference proteome</keyword>
<dbReference type="STRING" id="1328759.A0A5C2RV93"/>
<feature type="region of interest" description="Disordered" evidence="8">
    <location>
        <begin position="957"/>
        <end position="1147"/>
    </location>
</feature>
<dbReference type="AlphaFoldDB" id="A0A5C2RV93"/>
<dbReference type="Gene3D" id="1.25.10.10">
    <property type="entry name" value="Leucine-rich Repeat Variant"/>
    <property type="match status" value="1"/>
</dbReference>
<evidence type="ECO:0000256" key="1">
    <source>
        <dbReference type="ARBA" id="ARBA00004286"/>
    </source>
</evidence>
<proteinExistence type="inferred from homology"/>
<feature type="compositionally biased region" description="Acidic residues" evidence="8">
    <location>
        <begin position="1065"/>
        <end position="1080"/>
    </location>
</feature>
<dbReference type="SUPFAM" id="SSF48371">
    <property type="entry name" value="ARM repeat"/>
    <property type="match status" value="1"/>
</dbReference>
<evidence type="ECO:0000256" key="3">
    <source>
        <dbReference type="ARBA" id="ARBA00022454"/>
    </source>
</evidence>
<dbReference type="Pfam" id="PF12719">
    <property type="entry name" value="Cnd3"/>
    <property type="match status" value="1"/>
</dbReference>
<dbReference type="GO" id="GO:0000793">
    <property type="term" value="C:condensed chromosome"/>
    <property type="evidence" value="ECO:0007669"/>
    <property type="project" value="TreeGrafter"/>
</dbReference>
<dbReference type="InterPro" id="IPR027165">
    <property type="entry name" value="CND3"/>
</dbReference>
<keyword evidence="3" id="KW-0158">Chromosome</keyword>
<dbReference type="InterPro" id="IPR016024">
    <property type="entry name" value="ARM-type_fold"/>
</dbReference>
<comment type="similarity">
    <text evidence="2">Belongs to the CND3 (condensin subunit 3) family.</text>
</comment>
<feature type="region of interest" description="Disordered" evidence="8">
    <location>
        <begin position="548"/>
        <end position="592"/>
    </location>
</feature>
<feature type="compositionally biased region" description="Basic residues" evidence="8">
    <location>
        <begin position="998"/>
        <end position="1007"/>
    </location>
</feature>
<keyword evidence="5" id="KW-0498">Mitosis</keyword>
<evidence type="ECO:0000256" key="4">
    <source>
        <dbReference type="ARBA" id="ARBA00022618"/>
    </source>
</evidence>